<accession>A0A418VFV2</accession>
<dbReference type="Proteomes" id="UP000286287">
    <property type="component" value="Unassembled WGS sequence"/>
</dbReference>
<evidence type="ECO:0000313" key="2">
    <source>
        <dbReference type="Proteomes" id="UP000286287"/>
    </source>
</evidence>
<keyword evidence="2" id="KW-1185">Reference proteome</keyword>
<name>A0A418VFV2_9DEIO</name>
<sequence>MSWVDFEDFERAKEWINEPPPHQVEDGSCCDDEPGDEYYGSPCLPKCEMCRRALDECNCFEGGAV</sequence>
<organism evidence="1 2">
    <name type="scientific">Deinococcus cavernae</name>
    <dbReference type="NCBI Taxonomy" id="2320857"/>
    <lineage>
        <taxon>Bacteria</taxon>
        <taxon>Thermotogati</taxon>
        <taxon>Deinococcota</taxon>
        <taxon>Deinococci</taxon>
        <taxon>Deinococcales</taxon>
        <taxon>Deinococcaceae</taxon>
        <taxon>Deinococcus</taxon>
    </lineage>
</organism>
<proteinExistence type="predicted"/>
<gene>
    <name evidence="1" type="ORF">D3875_03015</name>
</gene>
<dbReference type="RefSeq" id="WP_119761022.1">
    <property type="nucleotide sequence ID" value="NZ_QYUJ01000008.1"/>
</dbReference>
<comment type="caution">
    <text evidence="1">The sequence shown here is derived from an EMBL/GenBank/DDBJ whole genome shotgun (WGS) entry which is preliminary data.</text>
</comment>
<dbReference type="AlphaFoldDB" id="A0A418VFV2"/>
<reference evidence="1 2" key="1">
    <citation type="submission" date="2018-09" db="EMBL/GenBank/DDBJ databases">
        <authorList>
            <person name="Zhu H."/>
        </authorList>
    </citation>
    <scope>NUCLEOTIDE SEQUENCE [LARGE SCALE GENOMIC DNA]</scope>
    <source>
        <strain evidence="1 2">K2S05-167</strain>
    </source>
</reference>
<protein>
    <submittedName>
        <fullName evidence="1">Uncharacterized protein</fullName>
    </submittedName>
</protein>
<dbReference type="EMBL" id="QYUJ01000008">
    <property type="protein sequence ID" value="RJF74983.1"/>
    <property type="molecule type" value="Genomic_DNA"/>
</dbReference>
<evidence type="ECO:0000313" key="1">
    <source>
        <dbReference type="EMBL" id="RJF74983.1"/>
    </source>
</evidence>